<evidence type="ECO:0000256" key="9">
    <source>
        <dbReference type="ARBA" id="ARBA00023204"/>
    </source>
</evidence>
<comment type="cofactor">
    <cofactor evidence="1">
        <name>Mg(2+)</name>
        <dbReference type="ChEBI" id="CHEBI:18420"/>
    </cofactor>
</comment>
<organism evidence="18 19">
    <name type="scientific">Oceanispirochaeta crateris</name>
    <dbReference type="NCBI Taxonomy" id="2518645"/>
    <lineage>
        <taxon>Bacteria</taxon>
        <taxon>Pseudomonadati</taxon>
        <taxon>Spirochaetota</taxon>
        <taxon>Spirochaetia</taxon>
        <taxon>Spirochaetales</taxon>
        <taxon>Spirochaetaceae</taxon>
        <taxon>Oceanispirochaeta</taxon>
    </lineage>
</organism>
<dbReference type="InterPro" id="IPR047127">
    <property type="entry name" value="MutT-like"/>
</dbReference>
<evidence type="ECO:0000256" key="4">
    <source>
        <dbReference type="ARBA" id="ARBA00022705"/>
    </source>
</evidence>
<evidence type="ECO:0000256" key="7">
    <source>
        <dbReference type="ARBA" id="ARBA00022801"/>
    </source>
</evidence>
<evidence type="ECO:0000313" key="18">
    <source>
        <dbReference type="EMBL" id="QEN07175.1"/>
    </source>
</evidence>
<dbReference type="Pfam" id="PF00293">
    <property type="entry name" value="NUDIX"/>
    <property type="match status" value="1"/>
</dbReference>
<dbReference type="CDD" id="cd03425">
    <property type="entry name" value="NUDIX_MutT_NudA_like"/>
    <property type="match status" value="1"/>
</dbReference>
<dbReference type="KEGG" id="ock:EXM22_03915"/>
<dbReference type="RefSeq" id="WP_149485257.1">
    <property type="nucleotide sequence ID" value="NZ_CP036150.1"/>
</dbReference>
<keyword evidence="19" id="KW-1185">Reference proteome</keyword>
<dbReference type="PROSITE" id="PS51462">
    <property type="entry name" value="NUDIX"/>
    <property type="match status" value="1"/>
</dbReference>
<dbReference type="InterPro" id="IPR015797">
    <property type="entry name" value="NUDIX_hydrolase-like_dom_sf"/>
</dbReference>
<dbReference type="GO" id="GO:0008413">
    <property type="term" value="F:8-oxo-7,8-dihydroguanosine triphosphate pyrophosphatase activity"/>
    <property type="evidence" value="ECO:0007669"/>
    <property type="project" value="TreeGrafter"/>
</dbReference>
<evidence type="ECO:0000256" key="1">
    <source>
        <dbReference type="ARBA" id="ARBA00001946"/>
    </source>
</evidence>
<dbReference type="Proteomes" id="UP000324209">
    <property type="component" value="Chromosome"/>
</dbReference>
<evidence type="ECO:0000256" key="10">
    <source>
        <dbReference type="ARBA" id="ARBA00035861"/>
    </source>
</evidence>
<dbReference type="GO" id="GO:0044716">
    <property type="term" value="F:8-oxo-GDP phosphatase activity"/>
    <property type="evidence" value="ECO:0007669"/>
    <property type="project" value="TreeGrafter"/>
</dbReference>
<protein>
    <recommendedName>
        <fullName evidence="13">8-oxo-dGTP diphosphatase</fullName>
        <ecNumber evidence="12">3.6.1.55</ecNumber>
    </recommendedName>
    <alternativeName>
        <fullName evidence="16">7,8-dihydro-8-oxoguanine-triphosphatase</fullName>
    </alternativeName>
    <alternativeName>
        <fullName evidence="15">Mutator protein MutT</fullName>
    </alternativeName>
    <alternativeName>
        <fullName evidence="14">dGTP pyrophosphohydrolase</fullName>
    </alternativeName>
</protein>
<reference evidence="18 19" key="1">
    <citation type="submission" date="2019-02" db="EMBL/GenBank/DDBJ databases">
        <title>Complete Genome Sequence and Methylome Analysis of free living Spirochaetas.</title>
        <authorList>
            <person name="Fomenkov A."/>
            <person name="Dubinina G."/>
            <person name="Leshcheva N."/>
            <person name="Mikheeva N."/>
            <person name="Grabovich M."/>
            <person name="Vincze T."/>
            <person name="Roberts R.J."/>
        </authorList>
    </citation>
    <scope>NUCLEOTIDE SEQUENCE [LARGE SCALE GENOMIC DNA]</scope>
    <source>
        <strain evidence="18 19">K2</strain>
    </source>
</reference>
<evidence type="ECO:0000259" key="17">
    <source>
        <dbReference type="PROSITE" id="PS51462"/>
    </source>
</evidence>
<dbReference type="PRINTS" id="PR00502">
    <property type="entry name" value="NUDIXFAMILY"/>
</dbReference>
<dbReference type="Gene3D" id="3.90.79.10">
    <property type="entry name" value="Nucleoside Triphosphate Pyrophosphohydrolase"/>
    <property type="match status" value="1"/>
</dbReference>
<comment type="catalytic activity">
    <reaction evidence="10">
        <text>8-oxo-dGTP + H2O = 8-oxo-dGMP + diphosphate + H(+)</text>
        <dbReference type="Rhea" id="RHEA:31575"/>
        <dbReference type="ChEBI" id="CHEBI:15377"/>
        <dbReference type="ChEBI" id="CHEBI:15378"/>
        <dbReference type="ChEBI" id="CHEBI:33019"/>
        <dbReference type="ChEBI" id="CHEBI:63224"/>
        <dbReference type="ChEBI" id="CHEBI:77896"/>
        <dbReference type="EC" id="3.6.1.55"/>
    </reaction>
</comment>
<dbReference type="SUPFAM" id="SSF55811">
    <property type="entry name" value="Nudix"/>
    <property type="match status" value="1"/>
</dbReference>
<evidence type="ECO:0000256" key="15">
    <source>
        <dbReference type="ARBA" id="ARBA00041979"/>
    </source>
</evidence>
<evidence type="ECO:0000256" key="12">
    <source>
        <dbReference type="ARBA" id="ARBA00038905"/>
    </source>
</evidence>
<comment type="catalytic activity">
    <reaction evidence="11">
        <text>8-oxo-GTP + H2O = 8-oxo-GMP + diphosphate + H(+)</text>
        <dbReference type="Rhea" id="RHEA:67616"/>
        <dbReference type="ChEBI" id="CHEBI:15377"/>
        <dbReference type="ChEBI" id="CHEBI:15378"/>
        <dbReference type="ChEBI" id="CHEBI:33019"/>
        <dbReference type="ChEBI" id="CHEBI:143553"/>
        <dbReference type="ChEBI" id="CHEBI:145694"/>
    </reaction>
</comment>
<evidence type="ECO:0000256" key="11">
    <source>
        <dbReference type="ARBA" id="ARBA00036904"/>
    </source>
</evidence>
<dbReference type="GO" id="GO:0044715">
    <property type="term" value="F:8-oxo-dGDP phosphatase activity"/>
    <property type="evidence" value="ECO:0007669"/>
    <property type="project" value="TreeGrafter"/>
</dbReference>
<dbReference type="EMBL" id="CP036150">
    <property type="protein sequence ID" value="QEN07175.1"/>
    <property type="molecule type" value="Genomic_DNA"/>
</dbReference>
<dbReference type="PANTHER" id="PTHR47707">
    <property type="entry name" value="8-OXO-DGTP DIPHOSPHATASE"/>
    <property type="match status" value="1"/>
</dbReference>
<evidence type="ECO:0000256" key="2">
    <source>
        <dbReference type="ARBA" id="ARBA00005582"/>
    </source>
</evidence>
<accession>A0A5C1QGG5</accession>
<proteinExistence type="inferred from homology"/>
<keyword evidence="3" id="KW-0515">Mutator protein</keyword>
<evidence type="ECO:0000256" key="14">
    <source>
        <dbReference type="ARBA" id="ARBA00041592"/>
    </source>
</evidence>
<evidence type="ECO:0000256" key="8">
    <source>
        <dbReference type="ARBA" id="ARBA00022842"/>
    </source>
</evidence>
<evidence type="ECO:0000256" key="16">
    <source>
        <dbReference type="ARBA" id="ARBA00042798"/>
    </source>
</evidence>
<dbReference type="InterPro" id="IPR020476">
    <property type="entry name" value="Nudix_hydrolase"/>
</dbReference>
<keyword evidence="4" id="KW-0235">DNA replication</keyword>
<name>A0A5C1QGG5_9SPIO</name>
<dbReference type="AlphaFoldDB" id="A0A5C1QGG5"/>
<dbReference type="PANTHER" id="PTHR47707:SF1">
    <property type="entry name" value="NUDIX HYDROLASE FAMILY PROTEIN"/>
    <property type="match status" value="1"/>
</dbReference>
<evidence type="ECO:0000256" key="3">
    <source>
        <dbReference type="ARBA" id="ARBA00022457"/>
    </source>
</evidence>
<evidence type="ECO:0000256" key="5">
    <source>
        <dbReference type="ARBA" id="ARBA00022723"/>
    </source>
</evidence>
<evidence type="ECO:0000256" key="6">
    <source>
        <dbReference type="ARBA" id="ARBA00022763"/>
    </source>
</evidence>
<dbReference type="OrthoDB" id="9810648at2"/>
<keyword evidence="9" id="KW-0234">DNA repair</keyword>
<keyword evidence="6" id="KW-0227">DNA damage</keyword>
<dbReference type="GO" id="GO:0035539">
    <property type="term" value="F:8-oxo-7,8-dihydrodeoxyguanosine triphosphate pyrophosphatase activity"/>
    <property type="evidence" value="ECO:0007669"/>
    <property type="project" value="UniProtKB-EC"/>
</dbReference>
<dbReference type="GO" id="GO:0046872">
    <property type="term" value="F:metal ion binding"/>
    <property type="evidence" value="ECO:0007669"/>
    <property type="project" value="UniProtKB-KW"/>
</dbReference>
<evidence type="ECO:0000256" key="13">
    <source>
        <dbReference type="ARBA" id="ARBA00040794"/>
    </source>
</evidence>
<keyword evidence="5" id="KW-0479">Metal-binding</keyword>
<dbReference type="GO" id="GO:0006281">
    <property type="term" value="P:DNA repair"/>
    <property type="evidence" value="ECO:0007669"/>
    <property type="project" value="UniProtKB-KW"/>
</dbReference>
<evidence type="ECO:0000313" key="19">
    <source>
        <dbReference type="Proteomes" id="UP000324209"/>
    </source>
</evidence>
<sequence>MERSIAGLAEREGLYFLAKRNPGGDLGNKWELPGGKIEVGETPEQAVIREWFEEMELNVQVGSLLSSGHFTHHNKKFLLEMYRVEFKDDPKVLHEHLEWGWFSPEEINDLDLAGSDRIVLSAFMEAVEPDPKLS</sequence>
<dbReference type="EC" id="3.6.1.55" evidence="12"/>
<gene>
    <name evidence="18" type="ORF">EXM22_03915</name>
</gene>
<keyword evidence="8" id="KW-0460">Magnesium</keyword>
<dbReference type="InterPro" id="IPR000086">
    <property type="entry name" value="NUDIX_hydrolase_dom"/>
</dbReference>
<comment type="similarity">
    <text evidence="2">Belongs to the Nudix hydrolase family.</text>
</comment>
<keyword evidence="7" id="KW-0378">Hydrolase</keyword>
<dbReference type="GO" id="GO:0006260">
    <property type="term" value="P:DNA replication"/>
    <property type="evidence" value="ECO:0007669"/>
    <property type="project" value="UniProtKB-KW"/>
</dbReference>
<feature type="domain" description="Nudix hydrolase" evidence="17">
    <location>
        <begin position="1"/>
        <end position="125"/>
    </location>
</feature>